<dbReference type="InterPro" id="IPR050855">
    <property type="entry name" value="NDM-1-like"/>
</dbReference>
<dbReference type="InterPro" id="IPR036866">
    <property type="entry name" value="RibonucZ/Hydroxyglut_hydro"/>
</dbReference>
<dbReference type="Gene3D" id="3.60.15.10">
    <property type="entry name" value="Ribonuclease Z/Hydroxyacylglutathione hydrolase-like"/>
    <property type="match status" value="1"/>
</dbReference>
<dbReference type="EMBL" id="VNJJ01000003">
    <property type="protein sequence ID" value="TVY02017.1"/>
    <property type="molecule type" value="Genomic_DNA"/>
</dbReference>
<gene>
    <name evidence="5" type="ORF">FPZ45_06120</name>
</gene>
<comment type="catalytic activity">
    <reaction evidence="3">
        <text>3',5'-cyclic UMP + H2O = UMP + H(+)</text>
        <dbReference type="Rhea" id="RHEA:70575"/>
        <dbReference type="ChEBI" id="CHEBI:15377"/>
        <dbReference type="ChEBI" id="CHEBI:15378"/>
        <dbReference type="ChEBI" id="CHEBI:57865"/>
        <dbReference type="ChEBI" id="CHEBI:184387"/>
    </reaction>
    <physiologicalReaction direction="left-to-right" evidence="3">
        <dbReference type="Rhea" id="RHEA:70576"/>
    </physiologicalReaction>
</comment>
<organism evidence="5 6">
    <name type="scientific">Cohnella terricola</name>
    <dbReference type="NCBI Taxonomy" id="1289167"/>
    <lineage>
        <taxon>Bacteria</taxon>
        <taxon>Bacillati</taxon>
        <taxon>Bacillota</taxon>
        <taxon>Bacilli</taxon>
        <taxon>Bacillales</taxon>
        <taxon>Paenibacillaceae</taxon>
        <taxon>Cohnella</taxon>
    </lineage>
</organism>
<dbReference type="RefSeq" id="WP_144699490.1">
    <property type="nucleotide sequence ID" value="NZ_VNJJ01000003.1"/>
</dbReference>
<dbReference type="PANTHER" id="PTHR42951">
    <property type="entry name" value="METALLO-BETA-LACTAMASE DOMAIN-CONTAINING"/>
    <property type="match status" value="1"/>
</dbReference>
<evidence type="ECO:0000313" key="5">
    <source>
        <dbReference type="EMBL" id="TVY02017.1"/>
    </source>
</evidence>
<evidence type="ECO:0000259" key="4">
    <source>
        <dbReference type="SMART" id="SM00849"/>
    </source>
</evidence>
<evidence type="ECO:0000313" key="6">
    <source>
        <dbReference type="Proteomes" id="UP000316330"/>
    </source>
</evidence>
<dbReference type="Pfam" id="PF00753">
    <property type="entry name" value="Lactamase_B"/>
    <property type="match status" value="1"/>
</dbReference>
<keyword evidence="5" id="KW-0378">Hydrolase</keyword>
<dbReference type="SUPFAM" id="SSF56281">
    <property type="entry name" value="Metallo-hydrolase/oxidoreductase"/>
    <property type="match status" value="1"/>
</dbReference>
<name>A0A559JQ79_9BACL</name>
<comment type="function">
    <text evidence="2">Counteracts the endogenous Pycsar antiviral defense system. Phosphodiesterase that enables metal-dependent hydrolysis of host cyclic nucleotide Pycsar defense signals such as cCMP and cUMP.</text>
</comment>
<comment type="catalytic activity">
    <reaction evidence="1">
        <text>3',5'-cyclic CMP + H2O = CMP + H(+)</text>
        <dbReference type="Rhea" id="RHEA:72675"/>
        <dbReference type="ChEBI" id="CHEBI:15377"/>
        <dbReference type="ChEBI" id="CHEBI:15378"/>
        <dbReference type="ChEBI" id="CHEBI:58003"/>
        <dbReference type="ChEBI" id="CHEBI:60377"/>
    </reaction>
    <physiologicalReaction direction="left-to-right" evidence="1">
        <dbReference type="Rhea" id="RHEA:72676"/>
    </physiologicalReaction>
</comment>
<evidence type="ECO:0000256" key="1">
    <source>
        <dbReference type="ARBA" id="ARBA00034221"/>
    </source>
</evidence>
<protein>
    <submittedName>
        <fullName evidence="5">MBL fold metallo-hydrolase</fullName>
    </submittedName>
</protein>
<dbReference type="CDD" id="cd07721">
    <property type="entry name" value="yflN-like_MBL-fold"/>
    <property type="match status" value="1"/>
</dbReference>
<keyword evidence="6" id="KW-1185">Reference proteome</keyword>
<dbReference type="Proteomes" id="UP000316330">
    <property type="component" value="Unassembled WGS sequence"/>
</dbReference>
<feature type="domain" description="Metallo-beta-lactamase" evidence="4">
    <location>
        <begin position="19"/>
        <end position="223"/>
    </location>
</feature>
<sequence>MRIAEGLEMLEVQLGYMVIHPTILFDGDSWTLVDTGMPGSAPAIRELARQAGIGEKTLRSIILTHQDLDHVGGLPGILADEREPVAVLAHPDDEGAINGTQPMIKMNPEQLEGFLQQLPEETRAEFEQTFLRPSRPNVNRTIVDGEKLPIAGGLTVIHTPGHTPGHVCLYHHASKTLIAGDAMVAADGVLSGPNPSVTPNLEQALDSLNKLKAFDIAQVVCYHGGLVQGGVNERIAELAERK</sequence>
<evidence type="ECO:0000256" key="2">
    <source>
        <dbReference type="ARBA" id="ARBA00034301"/>
    </source>
</evidence>
<comment type="caution">
    <text evidence="5">The sequence shown here is derived from an EMBL/GenBank/DDBJ whole genome shotgun (WGS) entry which is preliminary data.</text>
</comment>
<dbReference type="GO" id="GO:0016787">
    <property type="term" value="F:hydrolase activity"/>
    <property type="evidence" value="ECO:0007669"/>
    <property type="project" value="UniProtKB-KW"/>
</dbReference>
<proteinExistence type="predicted"/>
<reference evidence="5 6" key="1">
    <citation type="submission" date="2019-07" db="EMBL/GenBank/DDBJ databases">
        <authorList>
            <person name="Kim J."/>
        </authorList>
    </citation>
    <scope>NUCLEOTIDE SEQUENCE [LARGE SCALE GENOMIC DNA]</scope>
    <source>
        <strain evidence="5 6">G13</strain>
    </source>
</reference>
<dbReference type="OrthoDB" id="9802248at2"/>
<dbReference type="AlphaFoldDB" id="A0A559JQ79"/>
<evidence type="ECO:0000256" key="3">
    <source>
        <dbReference type="ARBA" id="ARBA00048505"/>
    </source>
</evidence>
<dbReference type="SMART" id="SM00849">
    <property type="entry name" value="Lactamase_B"/>
    <property type="match status" value="1"/>
</dbReference>
<dbReference type="PANTHER" id="PTHR42951:SF15">
    <property type="entry name" value="METALLO-BETA-LACTAMASE SUPERFAMILY PROTEIN"/>
    <property type="match status" value="1"/>
</dbReference>
<accession>A0A559JQ79</accession>
<dbReference type="InterPro" id="IPR001279">
    <property type="entry name" value="Metallo-B-lactamas"/>
</dbReference>